<evidence type="ECO:0000256" key="1">
    <source>
        <dbReference type="SAM" id="Phobius"/>
    </source>
</evidence>
<feature type="transmembrane region" description="Helical" evidence="1">
    <location>
        <begin position="63"/>
        <end position="85"/>
    </location>
</feature>
<evidence type="ECO:0000256" key="2">
    <source>
        <dbReference type="SAM" id="SignalP"/>
    </source>
</evidence>
<feature type="signal peptide" evidence="2">
    <location>
        <begin position="1"/>
        <end position="22"/>
    </location>
</feature>
<organism evidence="3 4">
    <name type="scientific">Symbiodinium pilosum</name>
    <name type="common">Dinoflagellate</name>
    <dbReference type="NCBI Taxonomy" id="2952"/>
    <lineage>
        <taxon>Eukaryota</taxon>
        <taxon>Sar</taxon>
        <taxon>Alveolata</taxon>
        <taxon>Dinophyceae</taxon>
        <taxon>Suessiales</taxon>
        <taxon>Symbiodiniaceae</taxon>
        <taxon>Symbiodinium</taxon>
    </lineage>
</organism>
<dbReference type="Proteomes" id="UP000649617">
    <property type="component" value="Unassembled WGS sequence"/>
</dbReference>
<evidence type="ECO:0000313" key="4">
    <source>
        <dbReference type="Proteomes" id="UP000649617"/>
    </source>
</evidence>
<sequence length="426" mass="48210">MTANHRRAAGLLLLIAALKGLAFLGPPAVTPEPMVQLPHLLLAEIDMTKPYEPTEEPPSPANAIMGMTFIFVIVAFVVPLLLLGMKSQNTDIASKDEALAAQDIAAVKSKLYSLQCTGKEEFVTPLHLMCSQPGAGTLIKKLVGEHWLEKVDDLRYVPKSRLEGWGVPLKLIDEVYDFLEENDADEGAHNVNAYVNYTLRPAVQGFTPSISFTKLRDDAEKRRHPKTWAARRLQRWFRNRQRQRARRPLVTDDQVLSWVEDGDFFKPDSGKSKEMREKRAKESLKKGVARWRERKLREKAQGIRGPQARPPPADPFLAKIAATSPNTIPAFLAQRAAAQPRKCEVSELFSEFGKTLNQSDEELRPYVHRLVTINWLEEKEDLMLVEDRHWEAWAIPEKLVVLAKKEAEKAGPTKKTLRRDCQCVVS</sequence>
<name>A0A812IS01_SYMPI</name>
<feature type="chain" id="PRO_5032859702" evidence="2">
    <location>
        <begin position="23"/>
        <end position="426"/>
    </location>
</feature>
<comment type="caution">
    <text evidence="3">The sequence shown here is derived from an EMBL/GenBank/DDBJ whole genome shotgun (WGS) entry which is preliminary data.</text>
</comment>
<keyword evidence="2" id="KW-0732">Signal</keyword>
<dbReference type="OrthoDB" id="440781at2759"/>
<dbReference type="EMBL" id="CAJNIZ010000525">
    <property type="protein sequence ID" value="CAE7168346.1"/>
    <property type="molecule type" value="Genomic_DNA"/>
</dbReference>
<dbReference type="AlphaFoldDB" id="A0A812IS01"/>
<keyword evidence="1" id="KW-0472">Membrane</keyword>
<keyword evidence="1" id="KW-0812">Transmembrane</keyword>
<evidence type="ECO:0000313" key="3">
    <source>
        <dbReference type="EMBL" id="CAE7168346.1"/>
    </source>
</evidence>
<reference evidence="3" key="1">
    <citation type="submission" date="2021-02" db="EMBL/GenBank/DDBJ databases">
        <authorList>
            <person name="Dougan E. K."/>
            <person name="Rhodes N."/>
            <person name="Thang M."/>
            <person name="Chan C."/>
        </authorList>
    </citation>
    <scope>NUCLEOTIDE SEQUENCE</scope>
</reference>
<gene>
    <name evidence="3" type="primary">for</name>
    <name evidence="3" type="ORF">SPIL2461_LOCUS627</name>
</gene>
<keyword evidence="4" id="KW-1185">Reference proteome</keyword>
<protein>
    <submittedName>
        <fullName evidence="3">For protein</fullName>
    </submittedName>
</protein>
<accession>A0A812IS01</accession>
<keyword evidence="1" id="KW-1133">Transmembrane helix</keyword>
<proteinExistence type="predicted"/>